<name>A0A098G4E6_9GAMM</name>
<dbReference type="RefSeq" id="WP_045095031.1">
    <property type="nucleotide sequence ID" value="NZ_LN614827.1"/>
</dbReference>
<proteinExistence type="predicted"/>
<dbReference type="Proteomes" id="UP000032430">
    <property type="component" value="Chromosome I"/>
</dbReference>
<evidence type="ECO:0000313" key="3">
    <source>
        <dbReference type="Proteomes" id="UP000032430"/>
    </source>
</evidence>
<gene>
    <name evidence="2" type="ORF">LFA_0905</name>
</gene>
<keyword evidence="3" id="KW-1185">Reference proteome</keyword>
<accession>A0A098G4E6</accession>
<feature type="signal peptide" evidence="1">
    <location>
        <begin position="1"/>
        <end position="25"/>
    </location>
</feature>
<dbReference type="STRING" id="1212491.LFA_0905"/>
<reference evidence="3" key="1">
    <citation type="submission" date="2014-09" db="EMBL/GenBank/DDBJ databases">
        <authorList>
            <person name="Gomez-Valero L."/>
        </authorList>
    </citation>
    <scope>NUCLEOTIDE SEQUENCE [LARGE SCALE GENOMIC DNA]</scope>
    <source>
        <strain evidence="3">ATCC700992</strain>
    </source>
</reference>
<dbReference type="AlphaFoldDB" id="A0A098G4E6"/>
<feature type="chain" id="PRO_5001942119" evidence="1">
    <location>
        <begin position="26"/>
        <end position="199"/>
    </location>
</feature>
<organism evidence="2 3">
    <name type="scientific">Legionella fallonii LLAP-10</name>
    <dbReference type="NCBI Taxonomy" id="1212491"/>
    <lineage>
        <taxon>Bacteria</taxon>
        <taxon>Pseudomonadati</taxon>
        <taxon>Pseudomonadota</taxon>
        <taxon>Gammaproteobacteria</taxon>
        <taxon>Legionellales</taxon>
        <taxon>Legionellaceae</taxon>
        <taxon>Legionella</taxon>
    </lineage>
</organism>
<keyword evidence="1" id="KW-0732">Signal</keyword>
<evidence type="ECO:0000256" key="1">
    <source>
        <dbReference type="SAM" id="SignalP"/>
    </source>
</evidence>
<sequence>MINFRSLKYLGYLFFLCLLNSQLNASDQHNKAYRNFWHPTFLGERLDYCTFVGNECGKVVADRYCQLLGYDYSSQNVIAYNVGLTNYLDKRATCKGWRCNGFMTIGCATGLSHVPPKPYHYREKRFADPRYNDYRIDWCYDRNHGCGAKAANSFCSRMGFIQAKRFVKETQVSATKAIGSQQLCFGNQCNAFKMIVCYR</sequence>
<dbReference type="HOGENOM" id="CLU_1388714_0_0_6"/>
<protein>
    <submittedName>
        <fullName evidence="2">Uncharacterized protein</fullName>
    </submittedName>
</protein>
<evidence type="ECO:0000313" key="2">
    <source>
        <dbReference type="EMBL" id="CEG56350.1"/>
    </source>
</evidence>
<dbReference type="KEGG" id="lfa:LFA_0905"/>
<dbReference type="EMBL" id="LN614827">
    <property type="protein sequence ID" value="CEG56350.1"/>
    <property type="molecule type" value="Genomic_DNA"/>
</dbReference>